<evidence type="ECO:0000256" key="1">
    <source>
        <dbReference type="ARBA" id="ARBA00006062"/>
    </source>
</evidence>
<evidence type="ECO:0000256" key="2">
    <source>
        <dbReference type="SAM" id="MobiDB-lite"/>
    </source>
</evidence>
<dbReference type="InterPro" id="IPR026806">
    <property type="entry name" value="CDV3"/>
</dbReference>
<dbReference type="RefSeq" id="XP_030377240.1">
    <property type="nucleotide sequence ID" value="XM_030521380.1"/>
</dbReference>
<feature type="compositionally biased region" description="Low complexity" evidence="2">
    <location>
        <begin position="53"/>
        <end position="66"/>
    </location>
</feature>
<dbReference type="Pfam" id="PF15359">
    <property type="entry name" value="CDV3"/>
    <property type="match status" value="1"/>
</dbReference>
<dbReference type="GO" id="GO:0005737">
    <property type="term" value="C:cytoplasm"/>
    <property type="evidence" value="ECO:0007669"/>
    <property type="project" value="TreeGrafter"/>
</dbReference>
<dbReference type="OrthoDB" id="7866787at2759"/>
<sequence length="266" mass="28301">MSSLDDFFAKKDKKKSKTKPNYLAADELYRTLEEATKVPEVNGKTRANDTQMSFSGSGTNSISTTTSDASTLEFKIRFSNDANDEEDEWCDFTEENRKHFTSVSRSGMMALTASGGAGGPATDNAGERQDGELSGDLAIDNSNNCMGNSASGGDGVLVGLEDASICPWQKLEITEQPSTVATVMPPPPSQAHSKPEVKKQVYVPPALRNSQGDCAAAASGKKKPPPSSLNQPMKPMTKLAKGEAPDLNSAEFFPSLSAAHSSKRAK</sequence>
<keyword evidence="3" id="KW-1185">Reference proteome</keyword>
<dbReference type="PANTHER" id="PTHR16284">
    <property type="entry name" value="PROTEIN CDV3 HOMOLOG"/>
    <property type="match status" value="1"/>
</dbReference>
<dbReference type="Proteomes" id="UP000504634">
    <property type="component" value="Unplaced"/>
</dbReference>
<name>A0A6J2TNZ3_DROLE</name>
<protein>
    <submittedName>
        <fullName evidence="4">Protein CDV3 homolog</fullName>
    </submittedName>
</protein>
<evidence type="ECO:0000313" key="3">
    <source>
        <dbReference type="Proteomes" id="UP000504634"/>
    </source>
</evidence>
<evidence type="ECO:0000313" key="4">
    <source>
        <dbReference type="RefSeq" id="XP_030377240.1"/>
    </source>
</evidence>
<dbReference type="GeneID" id="115626126"/>
<feature type="region of interest" description="Disordered" evidence="2">
    <location>
        <begin position="114"/>
        <end position="134"/>
    </location>
</feature>
<dbReference type="AlphaFoldDB" id="A0A6J2TNZ3"/>
<feature type="region of interest" description="Disordered" evidence="2">
    <location>
        <begin position="178"/>
        <end position="266"/>
    </location>
</feature>
<gene>
    <name evidence="4" type="primary">LOC115626126</name>
</gene>
<proteinExistence type="inferred from homology"/>
<comment type="similarity">
    <text evidence="1">Belongs to the CDV3 family.</text>
</comment>
<accession>A0A6J2TNZ3</accession>
<reference evidence="4" key="1">
    <citation type="submission" date="2025-08" db="UniProtKB">
        <authorList>
            <consortium name="RefSeq"/>
        </authorList>
    </citation>
    <scope>IDENTIFICATION</scope>
    <source>
        <strain evidence="4">11010-0011.00</strain>
        <tissue evidence="4">Whole body</tissue>
    </source>
</reference>
<feature type="region of interest" description="Disordered" evidence="2">
    <location>
        <begin position="40"/>
        <end position="66"/>
    </location>
</feature>
<organism evidence="3 4">
    <name type="scientific">Drosophila lebanonensis</name>
    <name type="common">Fruit fly</name>
    <name type="synonym">Scaptodrosophila lebanonensis</name>
    <dbReference type="NCBI Taxonomy" id="7225"/>
    <lineage>
        <taxon>Eukaryota</taxon>
        <taxon>Metazoa</taxon>
        <taxon>Ecdysozoa</taxon>
        <taxon>Arthropoda</taxon>
        <taxon>Hexapoda</taxon>
        <taxon>Insecta</taxon>
        <taxon>Pterygota</taxon>
        <taxon>Neoptera</taxon>
        <taxon>Endopterygota</taxon>
        <taxon>Diptera</taxon>
        <taxon>Brachycera</taxon>
        <taxon>Muscomorpha</taxon>
        <taxon>Ephydroidea</taxon>
        <taxon>Drosophilidae</taxon>
        <taxon>Scaptodrosophila</taxon>
    </lineage>
</organism>
<dbReference type="PANTHER" id="PTHR16284:SF13">
    <property type="entry name" value="PROTEIN CDV3 HOMOLOG"/>
    <property type="match status" value="1"/>
</dbReference>